<reference evidence="9" key="1">
    <citation type="journal article" date="2019" name="Int. J. Syst. Evol. Microbiol.">
        <title>The Global Catalogue of Microorganisms (GCM) 10K type strain sequencing project: providing services to taxonomists for standard genome sequencing and annotation.</title>
        <authorList>
            <consortium name="The Broad Institute Genomics Platform"/>
            <consortium name="The Broad Institute Genome Sequencing Center for Infectious Disease"/>
            <person name="Wu L."/>
            <person name="Ma J."/>
        </authorList>
    </citation>
    <scope>NUCLEOTIDE SEQUENCE [LARGE SCALE GENOMIC DNA]</scope>
    <source>
        <strain evidence="9">JCM 17342</strain>
    </source>
</reference>
<evidence type="ECO:0000256" key="1">
    <source>
        <dbReference type="ARBA" id="ARBA00000966"/>
    </source>
</evidence>
<dbReference type="PANTHER" id="PTHR34142">
    <property type="entry name" value="ENDO-BETA-1,4-GLUCANASE A"/>
    <property type="match status" value="1"/>
</dbReference>
<comment type="catalytic activity">
    <reaction evidence="1">
        <text>Endohydrolysis of (1-&gt;4)-beta-D-glucosidic linkages in cellulose, lichenin and cereal beta-D-glucans.</text>
        <dbReference type="EC" id="3.2.1.4"/>
    </reaction>
</comment>
<dbReference type="SUPFAM" id="SSF51445">
    <property type="entry name" value="(Trans)glycosidases"/>
    <property type="match status" value="1"/>
</dbReference>
<feature type="chain" id="PRO_5047240772" description="cellulase" evidence="6">
    <location>
        <begin position="20"/>
        <end position="364"/>
    </location>
</feature>
<dbReference type="PANTHER" id="PTHR34142:SF1">
    <property type="entry name" value="GLYCOSIDE HYDROLASE FAMILY 5 DOMAIN-CONTAINING PROTEIN"/>
    <property type="match status" value="1"/>
</dbReference>
<name>A0ABP7SZY0_9PSEU</name>
<dbReference type="PROSITE" id="PS00659">
    <property type="entry name" value="GLYCOSYL_HYDROL_F5"/>
    <property type="match status" value="1"/>
</dbReference>
<dbReference type="InterPro" id="IPR018087">
    <property type="entry name" value="Glyco_hydro_5_CS"/>
</dbReference>
<keyword evidence="6" id="KW-0732">Signal</keyword>
<comment type="caution">
    <text evidence="8">The sequence shown here is derived from an EMBL/GenBank/DDBJ whole genome shotgun (WGS) entry which is preliminary data.</text>
</comment>
<proteinExistence type="inferred from homology"/>
<evidence type="ECO:0000256" key="6">
    <source>
        <dbReference type="SAM" id="SignalP"/>
    </source>
</evidence>
<evidence type="ECO:0000256" key="5">
    <source>
        <dbReference type="RuleBase" id="RU361153"/>
    </source>
</evidence>
<protein>
    <recommendedName>
        <fullName evidence="2">cellulase</fullName>
        <ecNumber evidence="2">3.2.1.4</ecNumber>
    </recommendedName>
</protein>
<dbReference type="InterPro" id="IPR001547">
    <property type="entry name" value="Glyco_hydro_5"/>
</dbReference>
<feature type="domain" description="Glycoside hydrolase family 5" evidence="7">
    <location>
        <begin position="59"/>
        <end position="314"/>
    </location>
</feature>
<dbReference type="EC" id="3.2.1.4" evidence="2"/>
<dbReference type="Pfam" id="PF00150">
    <property type="entry name" value="Cellulase"/>
    <property type="match status" value="1"/>
</dbReference>
<gene>
    <name evidence="8" type="ORF">GCM10022247_48340</name>
</gene>
<keyword evidence="9" id="KW-1185">Reference proteome</keyword>
<organism evidence="8 9">
    <name type="scientific">Allokutzneria multivorans</name>
    <dbReference type="NCBI Taxonomy" id="1142134"/>
    <lineage>
        <taxon>Bacteria</taxon>
        <taxon>Bacillati</taxon>
        <taxon>Actinomycetota</taxon>
        <taxon>Actinomycetes</taxon>
        <taxon>Pseudonocardiales</taxon>
        <taxon>Pseudonocardiaceae</taxon>
        <taxon>Allokutzneria</taxon>
    </lineage>
</organism>
<evidence type="ECO:0000313" key="8">
    <source>
        <dbReference type="EMBL" id="GAA4019040.1"/>
    </source>
</evidence>
<dbReference type="Proteomes" id="UP001501747">
    <property type="component" value="Unassembled WGS sequence"/>
</dbReference>
<dbReference type="RefSeq" id="WP_344878759.1">
    <property type="nucleotide sequence ID" value="NZ_BAABAL010000018.1"/>
</dbReference>
<dbReference type="Gene3D" id="3.20.20.80">
    <property type="entry name" value="Glycosidases"/>
    <property type="match status" value="1"/>
</dbReference>
<feature type="signal peptide" evidence="6">
    <location>
        <begin position="1"/>
        <end position="19"/>
    </location>
</feature>
<evidence type="ECO:0000259" key="7">
    <source>
        <dbReference type="Pfam" id="PF00150"/>
    </source>
</evidence>
<evidence type="ECO:0000313" key="9">
    <source>
        <dbReference type="Proteomes" id="UP001501747"/>
    </source>
</evidence>
<dbReference type="EMBL" id="BAABAL010000018">
    <property type="protein sequence ID" value="GAA4019040.1"/>
    <property type="molecule type" value="Genomic_DNA"/>
</dbReference>
<evidence type="ECO:0000256" key="4">
    <source>
        <dbReference type="ARBA" id="ARBA00023295"/>
    </source>
</evidence>
<keyword evidence="4 5" id="KW-0326">Glycosidase</keyword>
<evidence type="ECO:0000256" key="2">
    <source>
        <dbReference type="ARBA" id="ARBA00012601"/>
    </source>
</evidence>
<sequence>MLKPLLALLLVLAPVTAPPDDAVRLHGTQWLRGGQPFFPHGFNMVALATPQKCLDEGKAPGWAKHAHDTFADNSDAELAAAKGKWSADTLRFQVSQVALDPQHPYYAGGAYLAWVKAGVAKARAAGFTVILSMQDQVATCGDVNFMPSRRTIRSWTTLAPKFAGDHGVLFELFNEPRNDTSEAGWKVWRDGDGADVVGHQQLVNAVRGLGARNVLVVNGAALAERFEGMWPHRLADPLGQVAYATHPYYWHFAANNSLERNRVRWEERFGHLLDRGAAVIVTEWNAHHDACRAGMPGMVEPFLDYLRQRGVPLLAHAFDVPGTMVKALHPNWEPTTLEGSGCVNGEPVRGPDAGANVRDRFRTW</sequence>
<comment type="similarity">
    <text evidence="5">Belongs to the glycosyl hydrolase 5 (cellulase A) family.</text>
</comment>
<accession>A0ABP7SZY0</accession>
<dbReference type="InterPro" id="IPR017853">
    <property type="entry name" value="GH"/>
</dbReference>
<keyword evidence="3 5" id="KW-0378">Hydrolase</keyword>
<evidence type="ECO:0000256" key="3">
    <source>
        <dbReference type="ARBA" id="ARBA00022801"/>
    </source>
</evidence>